<accession>A0A926Z6V9</accession>
<dbReference type="GO" id="GO:0003677">
    <property type="term" value="F:DNA binding"/>
    <property type="evidence" value="ECO:0007669"/>
    <property type="project" value="InterPro"/>
</dbReference>
<dbReference type="InterPro" id="IPR003477">
    <property type="entry name" value="PemK-like"/>
</dbReference>
<dbReference type="PANTHER" id="PTHR33988">
    <property type="entry name" value="ENDORIBONUCLEASE MAZF-RELATED"/>
    <property type="match status" value="1"/>
</dbReference>
<dbReference type="SUPFAM" id="SSF50118">
    <property type="entry name" value="Cell growth inhibitor/plasmid maintenance toxic component"/>
    <property type="match status" value="1"/>
</dbReference>
<comment type="function">
    <text evidence="3">Toxic component of a type II toxin-antitoxin (TA) system.</text>
</comment>
<gene>
    <name evidence="4" type="ORF">H6F44_13965</name>
</gene>
<protein>
    <recommendedName>
        <fullName evidence="3">mRNA interferase</fullName>
        <ecNumber evidence="3">3.1.-.-</ecNumber>
    </recommendedName>
</protein>
<evidence type="ECO:0000313" key="5">
    <source>
        <dbReference type="Proteomes" id="UP000631421"/>
    </source>
</evidence>
<dbReference type="InterPro" id="IPR011067">
    <property type="entry name" value="Plasmid_toxin/cell-grow_inhib"/>
</dbReference>
<dbReference type="AlphaFoldDB" id="A0A926Z6V9"/>
<dbReference type="Pfam" id="PF02452">
    <property type="entry name" value="PemK_toxin"/>
    <property type="match status" value="1"/>
</dbReference>
<keyword evidence="3" id="KW-0255">Endonuclease</keyword>
<dbReference type="EC" id="3.1.-.-" evidence="3"/>
<reference evidence="4" key="1">
    <citation type="journal article" date="2015" name="ISME J.">
        <title>Draft Genome Sequence of Streptomyces incarnatus NRRL8089, which Produces the Nucleoside Antibiotic Sinefungin.</title>
        <authorList>
            <person name="Oshima K."/>
            <person name="Hattori M."/>
            <person name="Shimizu H."/>
            <person name="Fukuda K."/>
            <person name="Nemoto M."/>
            <person name="Inagaki K."/>
            <person name="Tamura T."/>
        </authorList>
    </citation>
    <scope>NUCLEOTIDE SEQUENCE</scope>
    <source>
        <strain evidence="4">FACHB-1277</strain>
    </source>
</reference>
<dbReference type="GO" id="GO:0016787">
    <property type="term" value="F:hydrolase activity"/>
    <property type="evidence" value="ECO:0007669"/>
    <property type="project" value="UniProtKB-KW"/>
</dbReference>
<keyword evidence="3" id="KW-0540">Nuclease</keyword>
<evidence type="ECO:0000256" key="3">
    <source>
        <dbReference type="PIRNR" id="PIRNR033490"/>
    </source>
</evidence>
<dbReference type="PANTHER" id="PTHR33988:SF1">
    <property type="entry name" value="ENDORIBONUCLEASE MAZF7-RELATED"/>
    <property type="match status" value="1"/>
</dbReference>
<keyword evidence="2" id="KW-1277">Toxin-antitoxin system</keyword>
<proteinExistence type="inferred from homology"/>
<keyword evidence="5" id="KW-1185">Reference proteome</keyword>
<evidence type="ECO:0000256" key="2">
    <source>
        <dbReference type="ARBA" id="ARBA00022649"/>
    </source>
</evidence>
<dbReference type="GO" id="GO:0006402">
    <property type="term" value="P:mRNA catabolic process"/>
    <property type="evidence" value="ECO:0007669"/>
    <property type="project" value="TreeGrafter"/>
</dbReference>
<reference evidence="4" key="2">
    <citation type="submission" date="2020-08" db="EMBL/GenBank/DDBJ databases">
        <authorList>
            <person name="Chen M."/>
            <person name="Teng W."/>
            <person name="Zhao L."/>
            <person name="Hu C."/>
            <person name="Zhou Y."/>
            <person name="Han B."/>
            <person name="Song L."/>
            <person name="Shu W."/>
        </authorList>
    </citation>
    <scope>NUCLEOTIDE SEQUENCE</scope>
    <source>
        <strain evidence="4">FACHB-1277</strain>
    </source>
</reference>
<dbReference type="EMBL" id="JACJPY010000046">
    <property type="protein sequence ID" value="MBD2151218.1"/>
    <property type="molecule type" value="Genomic_DNA"/>
</dbReference>
<dbReference type="RefSeq" id="WP_190351638.1">
    <property type="nucleotide sequence ID" value="NZ_JACJPY010000046.1"/>
</dbReference>
<name>A0A926Z6V9_9CYAN</name>
<dbReference type="PIRSF" id="PIRSF033490">
    <property type="entry name" value="MazF"/>
    <property type="match status" value="1"/>
</dbReference>
<comment type="caution">
    <text evidence="4">The sequence shown here is derived from an EMBL/GenBank/DDBJ whole genome shotgun (WGS) entry which is preliminary data.</text>
</comment>
<evidence type="ECO:0000256" key="1">
    <source>
        <dbReference type="ARBA" id="ARBA00007521"/>
    </source>
</evidence>
<comment type="similarity">
    <text evidence="1 3">Belongs to the PemK/MazF family.</text>
</comment>
<keyword evidence="3" id="KW-0378">Hydrolase</keyword>
<evidence type="ECO:0000313" key="4">
    <source>
        <dbReference type="EMBL" id="MBD2151218.1"/>
    </source>
</evidence>
<dbReference type="GO" id="GO:0016075">
    <property type="term" value="P:rRNA catabolic process"/>
    <property type="evidence" value="ECO:0007669"/>
    <property type="project" value="TreeGrafter"/>
</dbReference>
<organism evidence="4 5">
    <name type="scientific">Pseudanabaena cinerea FACHB-1277</name>
    <dbReference type="NCBI Taxonomy" id="2949581"/>
    <lineage>
        <taxon>Bacteria</taxon>
        <taxon>Bacillati</taxon>
        <taxon>Cyanobacteriota</taxon>
        <taxon>Cyanophyceae</taxon>
        <taxon>Pseudanabaenales</taxon>
        <taxon>Pseudanabaenaceae</taxon>
        <taxon>Pseudanabaena</taxon>
        <taxon>Pseudanabaena cinerea</taxon>
    </lineage>
</organism>
<dbReference type="Gene3D" id="2.30.30.110">
    <property type="match status" value="1"/>
</dbReference>
<dbReference type="GO" id="GO:0004521">
    <property type="term" value="F:RNA endonuclease activity"/>
    <property type="evidence" value="ECO:0007669"/>
    <property type="project" value="TreeGrafter"/>
</dbReference>
<dbReference type="Proteomes" id="UP000631421">
    <property type="component" value="Unassembled WGS sequence"/>
</dbReference>
<sequence>MPQKIARGEIWLADLNPVRGHEQAGKRPCLVVSVDLFNQGSAGLVVVVPITSKDKSIPFHVAVNPPDGGLKVKSFIKCEDVRSISVERLDKRLGSLSIQVFADVEDRLRILMGL</sequence>